<gene>
    <name evidence="2" type="ORF">FRZ44_38160</name>
</gene>
<evidence type="ECO:0000313" key="2">
    <source>
        <dbReference type="EMBL" id="QEX18509.1"/>
    </source>
</evidence>
<evidence type="ECO:0000313" key="3">
    <source>
        <dbReference type="Proteomes" id="UP000326202"/>
    </source>
</evidence>
<dbReference type="RefSeq" id="WP_191908192.1">
    <property type="nucleotide sequence ID" value="NZ_CP042906.1"/>
</dbReference>
<dbReference type="Pfam" id="PF05119">
    <property type="entry name" value="Terminase_4"/>
    <property type="match status" value="1"/>
</dbReference>
<dbReference type="KEGG" id="htq:FRZ44_38160"/>
<proteinExistence type="predicted"/>
<sequence length="163" mass="18108">MADVVEVADLEDGTPRHLSENAKKFWARVAPELTRVNIVKKSDRQALERYCETLAEWWAIELQLRGKPRVYWTDSAHGRMKRIEPLILVHHRTAKLLLDYEDRLGLNPAARQNILRGMAAQASLPLDNPNGTSSDGGKTEGGEPAGPGSPIGLLAHARTDRLN</sequence>
<dbReference type="NCBIfam" id="TIGR01558">
    <property type="entry name" value="sm_term_P27"/>
    <property type="match status" value="1"/>
</dbReference>
<evidence type="ECO:0008006" key="4">
    <source>
        <dbReference type="Google" id="ProtNLM"/>
    </source>
</evidence>
<protein>
    <recommendedName>
        <fullName evidence="4">Terminase</fullName>
    </recommendedName>
</protein>
<dbReference type="InterPro" id="IPR006448">
    <property type="entry name" value="Phage_term_ssu_P27"/>
</dbReference>
<accession>A0A5J6MMB9</accession>
<keyword evidence="3" id="KW-1185">Reference proteome</keyword>
<feature type="region of interest" description="Disordered" evidence="1">
    <location>
        <begin position="121"/>
        <end position="163"/>
    </location>
</feature>
<reference evidence="2 3" key="1">
    <citation type="submission" date="2019-08" db="EMBL/GenBank/DDBJ databases">
        <title>Hyperibacter terrae gen. nov., sp. nov. and Hyperibacter viscosus sp. nov., two new members in the family Rhodospirillaceae isolated from the rhizosphere of Hypericum perforatum.</title>
        <authorList>
            <person name="Noviana Z."/>
        </authorList>
    </citation>
    <scope>NUCLEOTIDE SEQUENCE [LARGE SCALE GENOMIC DNA]</scope>
    <source>
        <strain evidence="2 3">R5913</strain>
    </source>
</reference>
<name>A0A5J6MMB9_9PROT</name>
<dbReference type="EMBL" id="CP042906">
    <property type="protein sequence ID" value="QEX18509.1"/>
    <property type="molecule type" value="Genomic_DNA"/>
</dbReference>
<dbReference type="AlphaFoldDB" id="A0A5J6MMB9"/>
<organism evidence="2 3">
    <name type="scientific">Hypericibacter terrae</name>
    <dbReference type="NCBI Taxonomy" id="2602015"/>
    <lineage>
        <taxon>Bacteria</taxon>
        <taxon>Pseudomonadati</taxon>
        <taxon>Pseudomonadota</taxon>
        <taxon>Alphaproteobacteria</taxon>
        <taxon>Rhodospirillales</taxon>
        <taxon>Dongiaceae</taxon>
        <taxon>Hypericibacter</taxon>
    </lineage>
</organism>
<evidence type="ECO:0000256" key="1">
    <source>
        <dbReference type="SAM" id="MobiDB-lite"/>
    </source>
</evidence>
<dbReference type="Proteomes" id="UP000326202">
    <property type="component" value="Chromosome"/>
</dbReference>